<dbReference type="EMBL" id="JABFDB010000001">
    <property type="protein sequence ID" value="NYZ18225.1"/>
    <property type="molecule type" value="Genomic_DNA"/>
</dbReference>
<feature type="chain" id="PRO_5046364903" description="Cytochrome c domain-containing protein" evidence="5">
    <location>
        <begin position="27"/>
        <end position="624"/>
    </location>
</feature>
<sequence length="624" mass="68031">MGSFRRVLLGSALGAAALALTGCVPEAPTLPKYDTPKRTVWLDQGWADPKAAPKPDPKAYDRDWYYHASQGTLTFGIPYEWFLALEQPDFTLWETGLLSDPAYLNRVGFIIPPDNRNAYNPDGLPVGFSKGAPIVDPTTGQPFPNPATGKPFSAIGLSCAACHTGQLEYKGTRFIVDGGAALTDLGKFRTALGISIGLTASALVPGRFDRFAERVLGANPSADAKTALKVQLQAILAKGEQLMLLDQKVGPQSVAEGFGRLDALNRIGNQVFAIDLAVPQNYAPTNAPVSYPHIWATSWYDWVQYNGSIEQPMVRNAGEAMGVAAMVNMTGLKTPLFTSSIPVREVYEMEEFLAGPEQPFTAKGFTGLRAPAWPKEMPAVNADLAKKGETLYGELCQGCHLPPPNTEAFWNPALWSDPKANAAGWRYLKMKMVDVSYVGTDPAQANALAERKVAVPDYIGLTKDAKTPDEQGRYWFGPALGEVVEKVVTQAYNDAKVPTPERPKLDGYRPNGIRAPLQYKARPLDGVWATAPYLHNGSVPTLYALLSPVAERPASFWLGNREYDPKDVGYVNRELEGGFKVRTDLPGNRNTGHEFKDGPLGNGVIGRYLSPEERRALVEYLKTL</sequence>
<feature type="signal peptide" evidence="5">
    <location>
        <begin position="1"/>
        <end position="26"/>
    </location>
</feature>
<dbReference type="InterPro" id="IPR009056">
    <property type="entry name" value="Cyt_c-like_dom"/>
</dbReference>
<evidence type="ECO:0000313" key="7">
    <source>
        <dbReference type="EMBL" id="NYZ18225.1"/>
    </source>
</evidence>
<dbReference type="PANTHER" id="PTHR30600">
    <property type="entry name" value="CYTOCHROME C PEROXIDASE-RELATED"/>
    <property type="match status" value="1"/>
</dbReference>
<evidence type="ECO:0000313" key="8">
    <source>
        <dbReference type="Proteomes" id="UP000584642"/>
    </source>
</evidence>
<accession>A0ABX2T1N3</accession>
<keyword evidence="3 4" id="KW-0408">Iron</keyword>
<comment type="caution">
    <text evidence="7">The sequence shown here is derived from an EMBL/GenBank/DDBJ whole genome shotgun (WGS) entry which is preliminary data.</text>
</comment>
<dbReference type="Proteomes" id="UP000584642">
    <property type="component" value="Unassembled WGS sequence"/>
</dbReference>
<dbReference type="PROSITE" id="PS51007">
    <property type="entry name" value="CYTC"/>
    <property type="match status" value="1"/>
</dbReference>
<proteinExistence type="predicted"/>
<dbReference type="Gene3D" id="1.10.760.10">
    <property type="entry name" value="Cytochrome c-like domain"/>
    <property type="match status" value="1"/>
</dbReference>
<protein>
    <recommendedName>
        <fullName evidence="6">Cytochrome c domain-containing protein</fullName>
    </recommendedName>
</protein>
<dbReference type="PANTHER" id="PTHR30600:SF9">
    <property type="entry name" value="BLR7738 PROTEIN"/>
    <property type="match status" value="1"/>
</dbReference>
<dbReference type="RefSeq" id="WP_180279988.1">
    <property type="nucleotide sequence ID" value="NZ_JABFDB010000001.1"/>
</dbReference>
<gene>
    <name evidence="7" type="ORF">HND93_00760</name>
</gene>
<evidence type="ECO:0000256" key="1">
    <source>
        <dbReference type="ARBA" id="ARBA00022617"/>
    </source>
</evidence>
<name>A0ABX2T1N3_9PROT</name>
<reference evidence="7 8" key="1">
    <citation type="submission" date="2020-05" db="EMBL/GenBank/DDBJ databases">
        <title>Azospirillum oleiclasticum sp. nov, a nitrogen-fixing and heavy crude oil-emulsifying bacterium isolated from the crude oil of Yumen Oilfield.</title>
        <authorList>
            <person name="Wu D."/>
            <person name="Cai M."/>
            <person name="Zhang X."/>
        </authorList>
    </citation>
    <scope>NUCLEOTIDE SEQUENCE [LARGE SCALE GENOMIC DNA]</scope>
    <source>
        <strain evidence="7 8">ROY-1-1-2</strain>
    </source>
</reference>
<dbReference type="SUPFAM" id="SSF46626">
    <property type="entry name" value="Cytochrome c"/>
    <property type="match status" value="2"/>
</dbReference>
<evidence type="ECO:0000256" key="2">
    <source>
        <dbReference type="ARBA" id="ARBA00022723"/>
    </source>
</evidence>
<dbReference type="InterPro" id="IPR036909">
    <property type="entry name" value="Cyt_c-like_dom_sf"/>
</dbReference>
<feature type="domain" description="Cytochrome c" evidence="6">
    <location>
        <begin position="383"/>
        <end position="624"/>
    </location>
</feature>
<keyword evidence="8" id="KW-1185">Reference proteome</keyword>
<dbReference type="NCBIfam" id="NF040606">
    <property type="entry name" value="CytoC_perox"/>
    <property type="match status" value="1"/>
</dbReference>
<dbReference type="Pfam" id="PF21419">
    <property type="entry name" value="RoxA-like_Cyt-c"/>
    <property type="match status" value="1"/>
</dbReference>
<evidence type="ECO:0000256" key="5">
    <source>
        <dbReference type="SAM" id="SignalP"/>
    </source>
</evidence>
<keyword evidence="5" id="KW-0732">Signal</keyword>
<evidence type="ECO:0000256" key="4">
    <source>
        <dbReference type="PROSITE-ProRule" id="PRU00433"/>
    </source>
</evidence>
<dbReference type="InterPro" id="IPR051395">
    <property type="entry name" value="Cytochrome_c_Peroxidase/MauG"/>
</dbReference>
<dbReference type="InterPro" id="IPR047758">
    <property type="entry name" value="CytoC_perox"/>
</dbReference>
<keyword evidence="2 4" id="KW-0479">Metal-binding</keyword>
<keyword evidence="1 4" id="KW-0349">Heme</keyword>
<dbReference type="PROSITE" id="PS51257">
    <property type="entry name" value="PROKAR_LIPOPROTEIN"/>
    <property type="match status" value="1"/>
</dbReference>
<evidence type="ECO:0000256" key="3">
    <source>
        <dbReference type="ARBA" id="ARBA00023004"/>
    </source>
</evidence>
<evidence type="ECO:0000259" key="6">
    <source>
        <dbReference type="PROSITE" id="PS51007"/>
    </source>
</evidence>
<organism evidence="7 8">
    <name type="scientific">Azospirillum oleiclasticum</name>
    <dbReference type="NCBI Taxonomy" id="2735135"/>
    <lineage>
        <taxon>Bacteria</taxon>
        <taxon>Pseudomonadati</taxon>
        <taxon>Pseudomonadota</taxon>
        <taxon>Alphaproteobacteria</taxon>
        <taxon>Rhodospirillales</taxon>
        <taxon>Azospirillaceae</taxon>
        <taxon>Azospirillum</taxon>
    </lineage>
</organism>